<dbReference type="Proteomes" id="UP000198706">
    <property type="component" value="Unassembled WGS sequence"/>
</dbReference>
<organism evidence="5 6">
    <name type="scientific">Pseudomonas indica</name>
    <dbReference type="NCBI Taxonomy" id="137658"/>
    <lineage>
        <taxon>Bacteria</taxon>
        <taxon>Pseudomonadati</taxon>
        <taxon>Pseudomonadota</taxon>
        <taxon>Gammaproteobacteria</taxon>
        <taxon>Pseudomonadales</taxon>
        <taxon>Pseudomonadaceae</taxon>
        <taxon>Pseudomonas</taxon>
    </lineage>
</organism>
<dbReference type="STRING" id="137658.SAMN05216186_101321"/>
<dbReference type="Gene3D" id="1.10.10.60">
    <property type="entry name" value="Homeodomain-like"/>
    <property type="match status" value="1"/>
</dbReference>
<evidence type="ECO:0000256" key="2">
    <source>
        <dbReference type="ARBA" id="ARBA00023125"/>
    </source>
</evidence>
<dbReference type="SUPFAM" id="SSF46689">
    <property type="entry name" value="Homeodomain-like"/>
    <property type="match status" value="1"/>
</dbReference>
<dbReference type="GO" id="GO:0003700">
    <property type="term" value="F:DNA-binding transcription factor activity"/>
    <property type="evidence" value="ECO:0007669"/>
    <property type="project" value="InterPro"/>
</dbReference>
<keyword evidence="2 5" id="KW-0238">DNA-binding</keyword>
<dbReference type="AlphaFoldDB" id="A0A1G8TBU8"/>
<keyword evidence="3" id="KW-0804">Transcription</keyword>
<feature type="domain" description="HTH araC/xylS-type" evidence="4">
    <location>
        <begin position="239"/>
        <end position="336"/>
    </location>
</feature>
<reference evidence="5 6" key="1">
    <citation type="submission" date="2016-10" db="EMBL/GenBank/DDBJ databases">
        <authorList>
            <person name="de Groot N.N."/>
        </authorList>
    </citation>
    <scope>NUCLEOTIDE SEQUENCE [LARGE SCALE GENOMIC DNA]</scope>
    <source>
        <strain evidence="5 6">JCM 21544</strain>
    </source>
</reference>
<proteinExistence type="predicted"/>
<protein>
    <submittedName>
        <fullName evidence="5">AraC-type DNA-binding protein</fullName>
    </submittedName>
</protein>
<evidence type="ECO:0000256" key="3">
    <source>
        <dbReference type="ARBA" id="ARBA00023163"/>
    </source>
</evidence>
<evidence type="ECO:0000313" key="6">
    <source>
        <dbReference type="Proteomes" id="UP000198706"/>
    </source>
</evidence>
<dbReference type="PROSITE" id="PS01124">
    <property type="entry name" value="HTH_ARAC_FAMILY_2"/>
    <property type="match status" value="1"/>
</dbReference>
<dbReference type="InterPro" id="IPR018060">
    <property type="entry name" value="HTH_AraC"/>
</dbReference>
<evidence type="ECO:0000256" key="1">
    <source>
        <dbReference type="ARBA" id="ARBA00023015"/>
    </source>
</evidence>
<dbReference type="EMBL" id="FNFD01000001">
    <property type="protein sequence ID" value="SDJ38953.1"/>
    <property type="molecule type" value="Genomic_DNA"/>
</dbReference>
<dbReference type="SMART" id="SM00342">
    <property type="entry name" value="HTH_ARAC"/>
    <property type="match status" value="1"/>
</dbReference>
<dbReference type="Pfam" id="PF12833">
    <property type="entry name" value="HTH_18"/>
    <property type="match status" value="1"/>
</dbReference>
<dbReference type="PANTHER" id="PTHR47894">
    <property type="entry name" value="HTH-TYPE TRANSCRIPTIONAL REGULATOR GADX"/>
    <property type="match status" value="1"/>
</dbReference>
<evidence type="ECO:0000313" key="5">
    <source>
        <dbReference type="EMBL" id="SDJ38953.1"/>
    </source>
</evidence>
<dbReference type="InterPro" id="IPR032687">
    <property type="entry name" value="AraC-type_N"/>
</dbReference>
<dbReference type="Pfam" id="PF12625">
    <property type="entry name" value="Arabinose_bd"/>
    <property type="match status" value="1"/>
</dbReference>
<evidence type="ECO:0000259" key="4">
    <source>
        <dbReference type="PROSITE" id="PS01124"/>
    </source>
</evidence>
<gene>
    <name evidence="5" type="ORF">SAMN05216186_101321</name>
</gene>
<sequence length="348" mass="39492">MDPTPTALTHSPSLRRLLYEALSTLGLDPTDIYRRAYQGKPLPPPTRDGREPHDDAPLFWQTLEGLTGDAHIGLHLAEVMKPRPLDVVSYLQLASQDLRQALEDFVRFQHVLSGGFAARLEERDGVARLIIDLNYRGFASLRQQMECVMLLFCKQLAVLTDDEFRPQSIAFRHPAPARLDEHRRLFGLTPRFAQPHDALEFPAALLARPSRTAQPTLHALLYAQAERELAALEENQLLNRLRYWLDSRLGLHACSLRACAQALDMDSGALQRALAAQGSSFRQVHDEVRRVRAATLLEQGMAIREVARACGFAELSPFYRAFRRWHGQTPERYRQQRMRQSAASDQGQ</sequence>
<name>A0A1G8TBU8_9PSED</name>
<keyword evidence="6" id="KW-1185">Reference proteome</keyword>
<dbReference type="InterPro" id="IPR020449">
    <property type="entry name" value="Tscrpt_reg_AraC-type_HTH"/>
</dbReference>
<dbReference type="PRINTS" id="PR00032">
    <property type="entry name" value="HTHARAC"/>
</dbReference>
<dbReference type="GO" id="GO:0000976">
    <property type="term" value="F:transcription cis-regulatory region binding"/>
    <property type="evidence" value="ECO:0007669"/>
    <property type="project" value="TreeGrafter"/>
</dbReference>
<accession>A0A1G8TBU8</accession>
<dbReference type="RefSeq" id="WP_084333212.1">
    <property type="nucleotide sequence ID" value="NZ_CBKZNZ010000023.1"/>
</dbReference>
<keyword evidence="1" id="KW-0805">Transcription regulation</keyword>
<dbReference type="InterPro" id="IPR009057">
    <property type="entry name" value="Homeodomain-like_sf"/>
</dbReference>
<dbReference type="PANTHER" id="PTHR47894:SF1">
    <property type="entry name" value="HTH-TYPE TRANSCRIPTIONAL REGULATOR VQSM"/>
    <property type="match status" value="1"/>
</dbReference>
<dbReference type="GO" id="GO:0005829">
    <property type="term" value="C:cytosol"/>
    <property type="evidence" value="ECO:0007669"/>
    <property type="project" value="TreeGrafter"/>
</dbReference>